<dbReference type="InterPro" id="IPR014710">
    <property type="entry name" value="RmlC-like_jellyroll"/>
</dbReference>
<keyword evidence="3" id="KW-1185">Reference proteome</keyword>
<dbReference type="InterPro" id="IPR011051">
    <property type="entry name" value="RmlC_Cupin_sf"/>
</dbReference>
<gene>
    <name evidence="2" type="ORF">A8926_8081</name>
</gene>
<dbReference type="Proteomes" id="UP000233786">
    <property type="component" value="Unassembled WGS sequence"/>
</dbReference>
<dbReference type="SUPFAM" id="SSF51182">
    <property type="entry name" value="RmlC-like cupins"/>
    <property type="match status" value="1"/>
</dbReference>
<dbReference type="EMBL" id="PJNB01000001">
    <property type="protein sequence ID" value="PKW19878.1"/>
    <property type="molecule type" value="Genomic_DNA"/>
</dbReference>
<feature type="domain" description="Cupin type-2" evidence="1">
    <location>
        <begin position="47"/>
        <end position="115"/>
    </location>
</feature>
<name>A0A2N3YAD3_SACSN</name>
<proteinExistence type="predicted"/>
<comment type="caution">
    <text evidence="2">The sequence shown here is derived from an EMBL/GenBank/DDBJ whole genome shotgun (WGS) entry which is preliminary data.</text>
</comment>
<dbReference type="GO" id="GO:0016853">
    <property type="term" value="F:isomerase activity"/>
    <property type="evidence" value="ECO:0007669"/>
    <property type="project" value="UniProtKB-KW"/>
</dbReference>
<reference evidence="2" key="1">
    <citation type="submission" date="2017-12" db="EMBL/GenBank/DDBJ databases">
        <title>Sequencing the genomes of 1000 Actinobacteria strains.</title>
        <authorList>
            <person name="Klenk H.-P."/>
        </authorList>
    </citation>
    <scope>NUCLEOTIDE SEQUENCE [LARGE SCALE GENOMIC DNA]</scope>
    <source>
        <strain evidence="2">DSM 44228</strain>
    </source>
</reference>
<protein>
    <submittedName>
        <fullName evidence="2">Mannose-6-phosphate isomerase-like protein (Cupin superfamily)</fullName>
    </submittedName>
</protein>
<dbReference type="Gene3D" id="2.60.120.10">
    <property type="entry name" value="Jelly Rolls"/>
    <property type="match status" value="1"/>
</dbReference>
<accession>A0A2N3YAD3</accession>
<evidence type="ECO:0000313" key="2">
    <source>
        <dbReference type="EMBL" id="PKW19878.1"/>
    </source>
</evidence>
<dbReference type="Pfam" id="PF07883">
    <property type="entry name" value="Cupin_2"/>
    <property type="match status" value="1"/>
</dbReference>
<evidence type="ECO:0000313" key="3">
    <source>
        <dbReference type="Proteomes" id="UP000233786"/>
    </source>
</evidence>
<organism evidence="2 3">
    <name type="scientific">Saccharopolyspora spinosa</name>
    <dbReference type="NCBI Taxonomy" id="60894"/>
    <lineage>
        <taxon>Bacteria</taxon>
        <taxon>Bacillati</taxon>
        <taxon>Actinomycetota</taxon>
        <taxon>Actinomycetes</taxon>
        <taxon>Pseudonocardiales</taxon>
        <taxon>Pseudonocardiaceae</taxon>
        <taxon>Saccharopolyspora</taxon>
    </lineage>
</organism>
<dbReference type="PANTHER" id="PTHR36440:SF1">
    <property type="entry name" value="PUTATIVE (AFU_ORTHOLOGUE AFUA_8G07350)-RELATED"/>
    <property type="match status" value="1"/>
</dbReference>
<dbReference type="PANTHER" id="PTHR36440">
    <property type="entry name" value="PUTATIVE (AFU_ORTHOLOGUE AFUA_8G07350)-RELATED"/>
    <property type="match status" value="1"/>
</dbReference>
<dbReference type="STRING" id="994479.GCA_000194155_00067"/>
<dbReference type="RefSeq" id="WP_010304915.1">
    <property type="nucleotide sequence ID" value="NZ_CP172070.1"/>
</dbReference>
<dbReference type="InterPro" id="IPR053146">
    <property type="entry name" value="QDO-like"/>
</dbReference>
<sequence>MSTPEIVHRAIHVPPGAGRSVWAFSGDRYTLKAGAAETGGLIGVMEAEIPPGSGPPLHIHQNEDEAFYLVEGRLQVVDIDREFIAEPGSFIYLPRGAAHGFKNIFDTPAKMLMLFMPSGFEKFFLEVGTEVVQGQPAPPPRQFAADVERSMRVATEKYGIESH</sequence>
<dbReference type="InterPro" id="IPR013096">
    <property type="entry name" value="Cupin_2"/>
</dbReference>
<dbReference type="AlphaFoldDB" id="A0A2N3YAD3"/>
<evidence type="ECO:0000259" key="1">
    <source>
        <dbReference type="Pfam" id="PF07883"/>
    </source>
</evidence>